<dbReference type="InterPro" id="IPR029068">
    <property type="entry name" value="Glyas_Bleomycin-R_OHBP_Dase"/>
</dbReference>
<dbReference type="Pfam" id="PF00903">
    <property type="entry name" value="Glyoxalase"/>
    <property type="match status" value="1"/>
</dbReference>
<dbReference type="Gene3D" id="3.30.720.110">
    <property type="match status" value="1"/>
</dbReference>
<sequence length="136" mass="15243">MQTRAISLMTLSQNPAEGARFYQQHFGFLPTAELPWFVSLQHPDHPQFNLDLIQKDHEAAGPFLQGKRTAAVMLALVVDDVDAEAVRLQQAGLTFLMPPTAEPWGQKRLQVLGPDDVVVEVLQMTAPDQDWLKQQV</sequence>
<dbReference type="Gene3D" id="3.30.720.120">
    <property type="match status" value="1"/>
</dbReference>
<comment type="caution">
    <text evidence="2">The sequence shown here is derived from an EMBL/GenBank/DDBJ whole genome shotgun (WGS) entry which is preliminary data.</text>
</comment>
<protein>
    <recommendedName>
        <fullName evidence="1">VOC domain-containing protein</fullName>
    </recommendedName>
</protein>
<reference evidence="2 3" key="1">
    <citation type="submission" date="2019-12" db="EMBL/GenBank/DDBJ databases">
        <title>Deinococcus sp. HMF7620 Genome sequencing and assembly.</title>
        <authorList>
            <person name="Kang H."/>
            <person name="Kim H."/>
            <person name="Joh K."/>
        </authorList>
    </citation>
    <scope>NUCLEOTIDE SEQUENCE [LARGE SCALE GENOMIC DNA]</scope>
    <source>
        <strain evidence="2 3">HMF7620</strain>
    </source>
</reference>
<accession>A0A7C9HRL9</accession>
<organism evidence="2 3">
    <name type="scientific">Deinococcus arboris</name>
    <dbReference type="NCBI Taxonomy" id="2682977"/>
    <lineage>
        <taxon>Bacteria</taxon>
        <taxon>Thermotogati</taxon>
        <taxon>Deinococcota</taxon>
        <taxon>Deinococci</taxon>
        <taxon>Deinococcales</taxon>
        <taxon>Deinococcaceae</taxon>
        <taxon>Deinococcus</taxon>
    </lineage>
</organism>
<dbReference type="InterPro" id="IPR037523">
    <property type="entry name" value="VOC_core"/>
</dbReference>
<evidence type="ECO:0000259" key="1">
    <source>
        <dbReference type="PROSITE" id="PS51819"/>
    </source>
</evidence>
<keyword evidence="3" id="KW-1185">Reference proteome</keyword>
<evidence type="ECO:0000313" key="3">
    <source>
        <dbReference type="Proteomes" id="UP000483286"/>
    </source>
</evidence>
<proteinExistence type="predicted"/>
<dbReference type="PROSITE" id="PS51819">
    <property type="entry name" value="VOC"/>
    <property type="match status" value="1"/>
</dbReference>
<dbReference type="Proteomes" id="UP000483286">
    <property type="component" value="Unassembled WGS sequence"/>
</dbReference>
<gene>
    <name evidence="2" type="ORF">GO986_09360</name>
</gene>
<name>A0A7C9HRL9_9DEIO</name>
<feature type="domain" description="VOC" evidence="1">
    <location>
        <begin position="4"/>
        <end position="124"/>
    </location>
</feature>
<dbReference type="AlphaFoldDB" id="A0A7C9HRL9"/>
<dbReference type="InterPro" id="IPR004360">
    <property type="entry name" value="Glyas_Fos-R_dOase_dom"/>
</dbReference>
<dbReference type="RefSeq" id="WP_157459029.1">
    <property type="nucleotide sequence ID" value="NZ_WQLB01000010.1"/>
</dbReference>
<dbReference type="SUPFAM" id="SSF54593">
    <property type="entry name" value="Glyoxalase/Bleomycin resistance protein/Dihydroxybiphenyl dioxygenase"/>
    <property type="match status" value="1"/>
</dbReference>
<dbReference type="EMBL" id="WQLB01000010">
    <property type="protein sequence ID" value="MVN86972.1"/>
    <property type="molecule type" value="Genomic_DNA"/>
</dbReference>
<evidence type="ECO:0000313" key="2">
    <source>
        <dbReference type="EMBL" id="MVN86972.1"/>
    </source>
</evidence>